<reference evidence="9 10" key="1">
    <citation type="submission" date="2021-10" db="EMBL/GenBank/DDBJ databases">
        <title>Anaerobic single-cell dispensing facilitates the cultivation of human gut bacteria.</title>
        <authorList>
            <person name="Afrizal A."/>
        </authorList>
    </citation>
    <scope>NUCLEOTIDE SEQUENCE [LARGE SCALE GENOMIC DNA]</scope>
    <source>
        <strain evidence="9 10">CLA-AA-H200</strain>
    </source>
</reference>
<dbReference type="PANTHER" id="PTHR30151">
    <property type="entry name" value="ALKANE SULFONATE ABC TRANSPORTER-RELATED, MEMBRANE SUBUNIT"/>
    <property type="match status" value="1"/>
</dbReference>
<feature type="transmembrane region" description="Helical" evidence="7">
    <location>
        <begin position="223"/>
        <end position="243"/>
    </location>
</feature>
<feature type="domain" description="ABC transmembrane type-1" evidence="8">
    <location>
        <begin position="63"/>
        <end position="243"/>
    </location>
</feature>
<accession>A0ABS8FW35</accession>
<evidence type="ECO:0000256" key="7">
    <source>
        <dbReference type="RuleBase" id="RU363032"/>
    </source>
</evidence>
<evidence type="ECO:0000256" key="5">
    <source>
        <dbReference type="ARBA" id="ARBA00022989"/>
    </source>
</evidence>
<feature type="transmembrane region" description="Helical" evidence="7">
    <location>
        <begin position="104"/>
        <end position="123"/>
    </location>
</feature>
<feature type="transmembrane region" description="Helical" evidence="7">
    <location>
        <begin position="70"/>
        <end position="92"/>
    </location>
</feature>
<dbReference type="RefSeq" id="WP_227706098.1">
    <property type="nucleotide sequence ID" value="NZ_JAJEQX010000001.1"/>
</dbReference>
<proteinExistence type="inferred from homology"/>
<dbReference type="PROSITE" id="PS50928">
    <property type="entry name" value="ABC_TM1"/>
    <property type="match status" value="1"/>
</dbReference>
<comment type="similarity">
    <text evidence="7">Belongs to the binding-protein-dependent transport system permease family.</text>
</comment>
<dbReference type="Proteomes" id="UP001198151">
    <property type="component" value="Unassembled WGS sequence"/>
</dbReference>
<evidence type="ECO:0000256" key="2">
    <source>
        <dbReference type="ARBA" id="ARBA00022448"/>
    </source>
</evidence>
<dbReference type="Pfam" id="PF00528">
    <property type="entry name" value="BPD_transp_1"/>
    <property type="match status" value="1"/>
</dbReference>
<keyword evidence="2 7" id="KW-0813">Transport</keyword>
<evidence type="ECO:0000313" key="9">
    <source>
        <dbReference type="EMBL" id="MCC2252929.1"/>
    </source>
</evidence>
<gene>
    <name evidence="9" type="ORF">LKD70_00480</name>
</gene>
<keyword evidence="10" id="KW-1185">Reference proteome</keyword>
<dbReference type="CDD" id="cd06261">
    <property type="entry name" value="TM_PBP2"/>
    <property type="match status" value="1"/>
</dbReference>
<dbReference type="EMBL" id="JAJEQX010000001">
    <property type="protein sequence ID" value="MCC2252929.1"/>
    <property type="molecule type" value="Genomic_DNA"/>
</dbReference>
<comment type="subcellular location">
    <subcellularLocation>
        <location evidence="1 7">Cell membrane</location>
        <topology evidence="1 7">Multi-pass membrane protein</topology>
    </subcellularLocation>
</comment>
<sequence length="258" mass="27645">MAEKGKKMIYYILPVLSIGILVVLWGVLCVQKPDIMPTPAAVIKKIADITVNPISNATLPVHILVSLGRVLSAFAAACVFGIVLGILMGWYPTFHDIAWPVFEIIRPIPPIAWIPLIILWCGIGETSKVIIVFIGAVVPIVLNTYSGIRQVDPMLFKAAKSVGAGDRATMFEVVLPASLPSIVAGMKTSLSTGWMCVLAAEMVVARQGVGFLIVRGMDSGDSALILSGMVVIGVVSALITALLNRAEVKLCPWRTEQR</sequence>
<keyword evidence="6 7" id="KW-0472">Membrane</keyword>
<feature type="transmembrane region" description="Helical" evidence="7">
    <location>
        <begin position="9"/>
        <end position="28"/>
    </location>
</feature>
<keyword evidence="3" id="KW-1003">Cell membrane</keyword>
<dbReference type="PANTHER" id="PTHR30151:SF0">
    <property type="entry name" value="ABC TRANSPORTER PERMEASE PROTEIN MJ0413-RELATED"/>
    <property type="match status" value="1"/>
</dbReference>
<dbReference type="InterPro" id="IPR035906">
    <property type="entry name" value="MetI-like_sf"/>
</dbReference>
<evidence type="ECO:0000256" key="6">
    <source>
        <dbReference type="ARBA" id="ARBA00023136"/>
    </source>
</evidence>
<feature type="transmembrane region" description="Helical" evidence="7">
    <location>
        <begin position="129"/>
        <end position="148"/>
    </location>
</feature>
<protein>
    <submittedName>
        <fullName evidence="9">ABC transporter permease</fullName>
    </submittedName>
</protein>
<evidence type="ECO:0000256" key="3">
    <source>
        <dbReference type="ARBA" id="ARBA00022475"/>
    </source>
</evidence>
<name>A0ABS8FW35_9FIRM</name>
<evidence type="ECO:0000313" key="10">
    <source>
        <dbReference type="Proteomes" id="UP001198151"/>
    </source>
</evidence>
<evidence type="ECO:0000259" key="8">
    <source>
        <dbReference type="PROSITE" id="PS50928"/>
    </source>
</evidence>
<evidence type="ECO:0000256" key="1">
    <source>
        <dbReference type="ARBA" id="ARBA00004651"/>
    </source>
</evidence>
<organism evidence="9 10">
    <name type="scientific">Ruminococcus turbiniformis</name>
    <dbReference type="NCBI Taxonomy" id="2881258"/>
    <lineage>
        <taxon>Bacteria</taxon>
        <taxon>Bacillati</taxon>
        <taxon>Bacillota</taxon>
        <taxon>Clostridia</taxon>
        <taxon>Eubacteriales</taxon>
        <taxon>Oscillospiraceae</taxon>
        <taxon>Ruminococcus</taxon>
    </lineage>
</organism>
<dbReference type="Gene3D" id="1.10.3720.10">
    <property type="entry name" value="MetI-like"/>
    <property type="match status" value="1"/>
</dbReference>
<keyword evidence="5 7" id="KW-1133">Transmembrane helix</keyword>
<evidence type="ECO:0000256" key="4">
    <source>
        <dbReference type="ARBA" id="ARBA00022692"/>
    </source>
</evidence>
<comment type="caution">
    <text evidence="9">The sequence shown here is derived from an EMBL/GenBank/DDBJ whole genome shotgun (WGS) entry which is preliminary data.</text>
</comment>
<dbReference type="InterPro" id="IPR000515">
    <property type="entry name" value="MetI-like"/>
</dbReference>
<keyword evidence="4 7" id="KW-0812">Transmembrane</keyword>
<dbReference type="SUPFAM" id="SSF161098">
    <property type="entry name" value="MetI-like"/>
    <property type="match status" value="1"/>
</dbReference>